<name>A0ABR8D8X3_9NOST</name>
<feature type="transmembrane region" description="Helical" evidence="1">
    <location>
        <begin position="75"/>
        <end position="98"/>
    </location>
</feature>
<evidence type="ECO:0000313" key="2">
    <source>
        <dbReference type="EMBL" id="MBD2503544.1"/>
    </source>
</evidence>
<keyword evidence="1" id="KW-0472">Membrane</keyword>
<accession>A0ABR8D8X3</accession>
<organism evidence="2 3">
    <name type="scientific">Anabaena azotica FACHB-119</name>
    <dbReference type="NCBI Taxonomy" id="947527"/>
    <lineage>
        <taxon>Bacteria</taxon>
        <taxon>Bacillati</taxon>
        <taxon>Cyanobacteriota</taxon>
        <taxon>Cyanophyceae</taxon>
        <taxon>Nostocales</taxon>
        <taxon>Nostocaceae</taxon>
        <taxon>Anabaena</taxon>
        <taxon>Anabaena azotica</taxon>
    </lineage>
</organism>
<feature type="transmembrane region" description="Helical" evidence="1">
    <location>
        <begin position="209"/>
        <end position="229"/>
    </location>
</feature>
<gene>
    <name evidence="2" type="ORF">H6G83_23550</name>
</gene>
<sequence length="715" mass="81021">MNRNQTVILGVIIWFGLAFLGIFLQNYYDFWQYIFFLRIPIIVGLLLMILPFIAVNTSLSAMLKNLFVLRNKTQLILVITGAVLAGLATIRIADVIFYNSHLRFGVTEKQAIPEFWQILFAIILSLPISIEAIKQSKQEIEETSLSPEIWGIIVGIVLSGLLLIISSLSKKIFENNQSLEQILLTLINFLPERIQQGYVDGNHHLSYGISQLVVFSISVLIIYILGYVLFKPRPVSRRFEVPALFYLTLILSVAVLWLGQTSFFNDISRIPTLLLFLVISSVSYLIFGVDHFYKIYKLSDEYPEPRKKEWIDAIFQRLENQRSEAKTLVVVCASGGGIQASGWTTKVLTGLQEALGTKFTKAIGWISAVSGGSVGTMFYLDRFGEQGFPEPEQLDKIFKSATEDSLDATGWGLAYPDLLRLIGLPFLVQKEQDNGNATDQDRGTAIEIDWQGEMKTPDASFGSWRKKIHQGILPIPIFNATLVEDGRRFLVSPMTFCNDNDKHFADFNTLYPGFDIDVTTSARLSATFPYVSPVCRPNQPTQWNYHVGDGGYFDNFGVVTSVELLDQLLEQDELQQIRQVIFLQINAFPDDEDENRQDGGPGWVMEVIGSLLALLNVRSSAQNGNNKLNVALLKDKYECGYAHIDNEKKLEFLKGKYCQKGVKIHYIPIKFPKGKIQPPLSWQLTQEQKKAIISAWNEWKTDNREYLQEMERALQ</sequence>
<reference evidence="2 3" key="1">
    <citation type="journal article" date="2020" name="ISME J.">
        <title>Comparative genomics reveals insights into cyanobacterial evolution and habitat adaptation.</title>
        <authorList>
            <person name="Chen M.Y."/>
            <person name="Teng W.K."/>
            <person name="Zhao L."/>
            <person name="Hu C.X."/>
            <person name="Zhou Y.K."/>
            <person name="Han B.P."/>
            <person name="Song L.R."/>
            <person name="Shu W.S."/>
        </authorList>
    </citation>
    <scope>NUCLEOTIDE SEQUENCE [LARGE SCALE GENOMIC DNA]</scope>
    <source>
        <strain evidence="2 3">FACHB-119</strain>
    </source>
</reference>
<dbReference type="Proteomes" id="UP000661112">
    <property type="component" value="Unassembled WGS sequence"/>
</dbReference>
<feature type="transmembrane region" description="Helical" evidence="1">
    <location>
        <begin position="149"/>
        <end position="169"/>
    </location>
</feature>
<protein>
    <submittedName>
        <fullName evidence="2">Patatin-like phospholipase family protein</fullName>
    </submittedName>
</protein>
<keyword evidence="1" id="KW-1133">Transmembrane helix</keyword>
<proteinExistence type="predicted"/>
<evidence type="ECO:0000313" key="3">
    <source>
        <dbReference type="Proteomes" id="UP000661112"/>
    </source>
</evidence>
<feature type="transmembrane region" description="Helical" evidence="1">
    <location>
        <begin position="7"/>
        <end position="24"/>
    </location>
</feature>
<dbReference type="RefSeq" id="WP_190476404.1">
    <property type="nucleotide sequence ID" value="NZ_JACJSG010000037.1"/>
</dbReference>
<keyword evidence="3" id="KW-1185">Reference proteome</keyword>
<comment type="caution">
    <text evidence="2">The sequence shown here is derived from an EMBL/GenBank/DDBJ whole genome shotgun (WGS) entry which is preliminary data.</text>
</comment>
<dbReference type="Gene3D" id="3.40.1090.10">
    <property type="entry name" value="Cytosolic phospholipase A2 catalytic domain"/>
    <property type="match status" value="1"/>
</dbReference>
<feature type="transmembrane region" description="Helical" evidence="1">
    <location>
        <begin position="270"/>
        <end position="289"/>
    </location>
</feature>
<keyword evidence="1" id="KW-0812">Transmembrane</keyword>
<feature type="transmembrane region" description="Helical" evidence="1">
    <location>
        <begin position="241"/>
        <end position="258"/>
    </location>
</feature>
<evidence type="ECO:0000256" key="1">
    <source>
        <dbReference type="SAM" id="Phobius"/>
    </source>
</evidence>
<dbReference type="InterPro" id="IPR016035">
    <property type="entry name" value="Acyl_Trfase/lysoPLipase"/>
</dbReference>
<dbReference type="SUPFAM" id="SSF52151">
    <property type="entry name" value="FabD/lysophospholipase-like"/>
    <property type="match status" value="1"/>
</dbReference>
<dbReference type="EMBL" id="JACJSG010000037">
    <property type="protein sequence ID" value="MBD2503544.1"/>
    <property type="molecule type" value="Genomic_DNA"/>
</dbReference>
<feature type="transmembrane region" description="Helical" evidence="1">
    <location>
        <begin position="30"/>
        <end position="54"/>
    </location>
</feature>
<feature type="transmembrane region" description="Helical" evidence="1">
    <location>
        <begin position="110"/>
        <end position="128"/>
    </location>
</feature>